<dbReference type="PIRSF" id="PIRSF010372">
    <property type="entry name" value="PaiB"/>
    <property type="match status" value="1"/>
</dbReference>
<dbReference type="Proteomes" id="UP001253595">
    <property type="component" value="Unassembled WGS sequence"/>
</dbReference>
<sequence length="221" mass="24688">MESIYKEDYMYVPQSNEENNIAVLHSLIRERPLGTWAAIVDGEIEINHIPFVIKENKGEFGTLVCHVAKANTIWKTCSQVNNSVITFHGDQAYISPSWYPSKHENGKAVPTWNYCVVHAYGVPEIIQDPHELLVHLNELTNLHEARQALSWQVSDAPVDFIEKLSGAIVGIEIPIKKMIGKWKLGQSRSEADKLGTIAGLKSSSDAQQHGLANTLLKTLHL</sequence>
<name>A0ABU1V3C9_9GAMM</name>
<dbReference type="Pfam" id="PF04299">
    <property type="entry name" value="FMN_bind_2"/>
    <property type="match status" value="1"/>
</dbReference>
<gene>
    <name evidence="1" type="ORF">J2X05_003953</name>
</gene>
<reference evidence="1 2" key="1">
    <citation type="submission" date="2023-07" db="EMBL/GenBank/DDBJ databases">
        <title>Sorghum-associated microbial communities from plants grown in Nebraska, USA.</title>
        <authorList>
            <person name="Schachtman D."/>
        </authorList>
    </citation>
    <scope>NUCLEOTIDE SEQUENCE [LARGE SCALE GENOMIC DNA]</scope>
    <source>
        <strain evidence="1 2">BE190</strain>
    </source>
</reference>
<dbReference type="PANTHER" id="PTHR35802">
    <property type="entry name" value="PROTEASE SYNTHASE AND SPORULATION PROTEIN PAI 2"/>
    <property type="match status" value="1"/>
</dbReference>
<proteinExistence type="predicted"/>
<dbReference type="SUPFAM" id="SSF50475">
    <property type="entry name" value="FMN-binding split barrel"/>
    <property type="match status" value="1"/>
</dbReference>
<evidence type="ECO:0000313" key="2">
    <source>
        <dbReference type="Proteomes" id="UP001253595"/>
    </source>
</evidence>
<dbReference type="InterPro" id="IPR007396">
    <property type="entry name" value="TR_PAI2-type"/>
</dbReference>
<evidence type="ECO:0000313" key="1">
    <source>
        <dbReference type="EMBL" id="MDR7091915.1"/>
    </source>
</evidence>
<accession>A0ABU1V3C9</accession>
<organism evidence="1 2">
    <name type="scientific">Cellvibrio fibrivorans</name>
    <dbReference type="NCBI Taxonomy" id="126350"/>
    <lineage>
        <taxon>Bacteria</taxon>
        <taxon>Pseudomonadati</taxon>
        <taxon>Pseudomonadota</taxon>
        <taxon>Gammaproteobacteria</taxon>
        <taxon>Cellvibrionales</taxon>
        <taxon>Cellvibrionaceae</taxon>
        <taxon>Cellvibrio</taxon>
    </lineage>
</organism>
<dbReference type="InterPro" id="IPR012349">
    <property type="entry name" value="Split_barrel_FMN-bd"/>
</dbReference>
<dbReference type="PANTHER" id="PTHR35802:SF1">
    <property type="entry name" value="PROTEASE SYNTHASE AND SPORULATION PROTEIN PAI 2"/>
    <property type="match status" value="1"/>
</dbReference>
<dbReference type="RefSeq" id="WP_310075718.1">
    <property type="nucleotide sequence ID" value="NZ_JAVDVX010000009.1"/>
</dbReference>
<dbReference type="EMBL" id="JAVDVX010000009">
    <property type="protein sequence ID" value="MDR7091915.1"/>
    <property type="molecule type" value="Genomic_DNA"/>
</dbReference>
<keyword evidence="2" id="KW-1185">Reference proteome</keyword>
<protein>
    <submittedName>
        <fullName evidence="1">Transcriptional regulator</fullName>
    </submittedName>
</protein>
<dbReference type="Gene3D" id="2.30.110.10">
    <property type="entry name" value="Electron Transport, Fmn-binding Protein, Chain A"/>
    <property type="match status" value="1"/>
</dbReference>
<comment type="caution">
    <text evidence="1">The sequence shown here is derived from an EMBL/GenBank/DDBJ whole genome shotgun (WGS) entry which is preliminary data.</text>
</comment>